<dbReference type="InterPro" id="IPR012349">
    <property type="entry name" value="Split_barrel_FMN-bd"/>
</dbReference>
<dbReference type="PANTHER" id="PTHR30466:SF11">
    <property type="entry name" value="FLAVIN-DEPENDENT MONOOXYGENASE, REDUCTASE SUBUNIT HSAB"/>
    <property type="match status" value="1"/>
</dbReference>
<evidence type="ECO:0000256" key="2">
    <source>
        <dbReference type="ARBA" id="ARBA00023002"/>
    </source>
</evidence>
<reference evidence="4 5" key="1">
    <citation type="submission" date="2018-07" db="EMBL/GenBank/DDBJ databases">
        <title>A draft genome of a endophytic bacteria, a new species of Pedobacter.</title>
        <authorList>
            <person name="Zhang Z.D."/>
            <person name="Chen Z.J."/>
        </authorList>
    </citation>
    <scope>NUCLEOTIDE SEQUENCE [LARGE SCALE GENOMIC DNA]</scope>
    <source>
        <strain evidence="4 5">RS10</strain>
    </source>
</reference>
<dbReference type="EMBL" id="QNQU01000007">
    <property type="protein sequence ID" value="RBQ07851.1"/>
    <property type="molecule type" value="Genomic_DNA"/>
</dbReference>
<evidence type="ECO:0000313" key="4">
    <source>
        <dbReference type="EMBL" id="RBQ07851.1"/>
    </source>
</evidence>
<dbReference type="AlphaFoldDB" id="A0A366L1S1"/>
<proteinExistence type="inferred from homology"/>
<evidence type="ECO:0000256" key="1">
    <source>
        <dbReference type="ARBA" id="ARBA00008898"/>
    </source>
</evidence>
<dbReference type="RefSeq" id="WP_113948610.1">
    <property type="nucleotide sequence ID" value="NZ_QNQU01000007.1"/>
</dbReference>
<dbReference type="OrthoDB" id="9794638at2"/>
<accession>A0A366L1S1</accession>
<organism evidence="4 5">
    <name type="scientific">Pedobacter miscanthi</name>
    <dbReference type="NCBI Taxonomy" id="2259170"/>
    <lineage>
        <taxon>Bacteria</taxon>
        <taxon>Pseudomonadati</taxon>
        <taxon>Bacteroidota</taxon>
        <taxon>Sphingobacteriia</taxon>
        <taxon>Sphingobacteriales</taxon>
        <taxon>Sphingobacteriaceae</taxon>
        <taxon>Pedobacter</taxon>
    </lineage>
</organism>
<dbReference type="SUPFAM" id="SSF50475">
    <property type="entry name" value="FMN-binding split barrel"/>
    <property type="match status" value="1"/>
</dbReference>
<sequence length="178" mass="19793">MILKDNSALSQVSPINFRQAMRELTGAVCVITVGKGDSKTGFVATSVSSFSAEPPVLILCIDKSSSSWNSLRETARFGVNFMRDEDWAVADRFAGFGGIKGKDRYEGTKWMELPSGTQVLENALATIDCSVEETIDRHDHIIVLGRVEHIRQCANSKPLLWFRSKYHILGNELEKPET</sequence>
<dbReference type="Gene3D" id="2.30.110.10">
    <property type="entry name" value="Electron Transport, Fmn-binding Protein, Chain A"/>
    <property type="match status" value="1"/>
</dbReference>
<protein>
    <submittedName>
        <fullName evidence="4">Flavin reductase</fullName>
    </submittedName>
</protein>
<evidence type="ECO:0000313" key="5">
    <source>
        <dbReference type="Proteomes" id="UP000252081"/>
    </source>
</evidence>
<feature type="domain" description="Flavin reductase like" evidence="3">
    <location>
        <begin position="21"/>
        <end position="168"/>
    </location>
</feature>
<dbReference type="Pfam" id="PF01613">
    <property type="entry name" value="Flavin_Reduct"/>
    <property type="match status" value="1"/>
</dbReference>
<comment type="similarity">
    <text evidence="1">Belongs to the non-flavoprotein flavin reductase family.</text>
</comment>
<dbReference type="InterPro" id="IPR002563">
    <property type="entry name" value="Flavin_Rdtase-like_dom"/>
</dbReference>
<dbReference type="PANTHER" id="PTHR30466">
    <property type="entry name" value="FLAVIN REDUCTASE"/>
    <property type="match status" value="1"/>
</dbReference>
<dbReference type="Proteomes" id="UP000252081">
    <property type="component" value="Unassembled WGS sequence"/>
</dbReference>
<dbReference type="SMART" id="SM00903">
    <property type="entry name" value="Flavin_Reduct"/>
    <property type="match status" value="1"/>
</dbReference>
<keyword evidence="2" id="KW-0560">Oxidoreductase</keyword>
<name>A0A366L1S1_9SPHI</name>
<dbReference type="GO" id="GO:0010181">
    <property type="term" value="F:FMN binding"/>
    <property type="evidence" value="ECO:0007669"/>
    <property type="project" value="InterPro"/>
</dbReference>
<keyword evidence="5" id="KW-1185">Reference proteome</keyword>
<dbReference type="InterPro" id="IPR050268">
    <property type="entry name" value="NADH-dep_flavin_reductase"/>
</dbReference>
<evidence type="ECO:0000259" key="3">
    <source>
        <dbReference type="SMART" id="SM00903"/>
    </source>
</evidence>
<comment type="caution">
    <text evidence="4">The sequence shown here is derived from an EMBL/GenBank/DDBJ whole genome shotgun (WGS) entry which is preliminary data.</text>
</comment>
<gene>
    <name evidence="4" type="ORF">DRW42_09610</name>
</gene>
<dbReference type="GO" id="GO:0042602">
    <property type="term" value="F:riboflavin reductase (NADPH) activity"/>
    <property type="evidence" value="ECO:0007669"/>
    <property type="project" value="TreeGrafter"/>
</dbReference>